<dbReference type="InterPro" id="IPR036397">
    <property type="entry name" value="RNaseH_sf"/>
</dbReference>
<dbReference type="AlphaFoldDB" id="A0AAJ7WH78"/>
<dbReference type="SUPFAM" id="SSF53098">
    <property type="entry name" value="Ribonuclease H-like"/>
    <property type="match status" value="1"/>
</dbReference>
<dbReference type="GO" id="GO:0015074">
    <property type="term" value="P:DNA integration"/>
    <property type="evidence" value="ECO:0007669"/>
    <property type="project" value="InterPro"/>
</dbReference>
<dbReference type="GO" id="GO:0003676">
    <property type="term" value="F:nucleic acid binding"/>
    <property type="evidence" value="ECO:0007669"/>
    <property type="project" value="InterPro"/>
</dbReference>
<feature type="domain" description="Integrase catalytic" evidence="1">
    <location>
        <begin position="319"/>
        <end position="515"/>
    </location>
</feature>
<dbReference type="KEGG" id="goe:100901023"/>
<dbReference type="InterPro" id="IPR012337">
    <property type="entry name" value="RNaseH-like_sf"/>
</dbReference>
<accession>A0AAJ7WH78</accession>
<keyword evidence="2" id="KW-1185">Reference proteome</keyword>
<dbReference type="PANTHER" id="PTHR47331">
    <property type="entry name" value="PHD-TYPE DOMAIN-CONTAINING PROTEIN"/>
    <property type="match status" value="1"/>
</dbReference>
<name>A0AAJ7WH78_9ACAR</name>
<dbReference type="RefSeq" id="XP_028967004.1">
    <property type="nucleotide sequence ID" value="XM_029111171.1"/>
</dbReference>
<proteinExistence type="predicted"/>
<dbReference type="Pfam" id="PF18701">
    <property type="entry name" value="DUF5641"/>
    <property type="match status" value="1"/>
</dbReference>
<feature type="non-terminal residue" evidence="3">
    <location>
        <position position="1"/>
    </location>
</feature>
<dbReference type="InterPro" id="IPR001584">
    <property type="entry name" value="Integrase_cat-core"/>
</dbReference>
<reference evidence="3" key="1">
    <citation type="submission" date="2025-08" db="UniProtKB">
        <authorList>
            <consortium name="RefSeq"/>
        </authorList>
    </citation>
    <scope>IDENTIFICATION</scope>
</reference>
<evidence type="ECO:0000313" key="2">
    <source>
        <dbReference type="Proteomes" id="UP000694867"/>
    </source>
</evidence>
<dbReference type="Proteomes" id="UP000694867">
    <property type="component" value="Unplaced"/>
</dbReference>
<gene>
    <name evidence="3" type="primary">LOC100901023</name>
</gene>
<evidence type="ECO:0000313" key="3">
    <source>
        <dbReference type="RefSeq" id="XP_028967004.1"/>
    </source>
</evidence>
<dbReference type="PROSITE" id="PS50994">
    <property type="entry name" value="INTEGRASE"/>
    <property type="match status" value="1"/>
</dbReference>
<dbReference type="PANTHER" id="PTHR47331:SF1">
    <property type="entry name" value="GAG-LIKE PROTEIN"/>
    <property type="match status" value="1"/>
</dbReference>
<evidence type="ECO:0000259" key="1">
    <source>
        <dbReference type="PROSITE" id="PS50994"/>
    </source>
</evidence>
<sequence>LELLAALIGVRLHEKIIHSSTLDFDGSTFHCDNAAVLGWCRSEADRWKPFVANRVSEIRSRTSPRDWKYIPSELNPADILSRGTPLSDPDTLSIWLSGPPFLTNPFPTDFEHILSNPSHPENLSEEKKIVALASTQIPPQMIIDAVRFSSWSKLVRSLASVIRFVNRTRKRAIETAPHVSSEEFAETQLRLFRNIQEVHFESELQNGLSNVSKTSRLFQLRPFIDDSGLIRCRSRLERSSELSFDQKCPIILPGSDPAVSLYILWVHCALCCHSGGVNLILHHLRTRVLILGARRLARSTIKGCKVCLKFNAKRAEEVTPPLPEFRIGSDAAFRIVGADFAGPISVKTEGNSKSKSYICLFVCSSTRAIHLELVPDLSCYQFLLALRRFFNRFPFIVKIISDNALTFKRAEKEIALIRSHIKSKCVQEALAKFDIRWEFITERSPWHGGWYERLVQTVKRPLRKVLGTNVPRFGELATILSDIENMVNQRPLTVVSLDPDEPEALTPMDLIFGKPARVILPDTRNNPISPTATGAAVLSARWRHQQSILNSFWRRFLREYLPYLRSAHWRKPVDPRPLRVGDLCLLEDPNPSRARWLLVRITALFGGRRTDSRPRSCFVKFPDGRIFKRPIQLLYPLEIQ</sequence>
<dbReference type="GeneID" id="100901023"/>
<dbReference type="Gene3D" id="3.30.420.10">
    <property type="entry name" value="Ribonuclease H-like superfamily/Ribonuclease H"/>
    <property type="match status" value="1"/>
</dbReference>
<dbReference type="InterPro" id="IPR040676">
    <property type="entry name" value="DUF5641"/>
</dbReference>
<organism evidence="2 3">
    <name type="scientific">Galendromus occidentalis</name>
    <name type="common">western predatory mite</name>
    <dbReference type="NCBI Taxonomy" id="34638"/>
    <lineage>
        <taxon>Eukaryota</taxon>
        <taxon>Metazoa</taxon>
        <taxon>Ecdysozoa</taxon>
        <taxon>Arthropoda</taxon>
        <taxon>Chelicerata</taxon>
        <taxon>Arachnida</taxon>
        <taxon>Acari</taxon>
        <taxon>Parasitiformes</taxon>
        <taxon>Mesostigmata</taxon>
        <taxon>Gamasina</taxon>
        <taxon>Phytoseioidea</taxon>
        <taxon>Phytoseiidae</taxon>
        <taxon>Typhlodrominae</taxon>
        <taxon>Galendromus</taxon>
    </lineage>
</organism>
<protein>
    <submittedName>
        <fullName evidence="3">Uncharacterized protein LOC100901023</fullName>
    </submittedName>
</protein>